<sequence length="48" mass="5290">MLCLESALPQHGPTQLIVLTPGATCSSSWVLLHLLSEEHGLSIKRYMK</sequence>
<organism evidence="1 2">
    <name type="scientific">Geodia barretti</name>
    <name type="common">Barrett's horny sponge</name>
    <dbReference type="NCBI Taxonomy" id="519541"/>
    <lineage>
        <taxon>Eukaryota</taxon>
        <taxon>Metazoa</taxon>
        <taxon>Porifera</taxon>
        <taxon>Demospongiae</taxon>
        <taxon>Heteroscleromorpha</taxon>
        <taxon>Tetractinellida</taxon>
        <taxon>Astrophorina</taxon>
        <taxon>Geodiidae</taxon>
        <taxon>Geodia</taxon>
    </lineage>
</organism>
<protein>
    <submittedName>
        <fullName evidence="1">Uncharacterized protein</fullName>
    </submittedName>
</protein>
<keyword evidence="2" id="KW-1185">Reference proteome</keyword>
<evidence type="ECO:0000313" key="1">
    <source>
        <dbReference type="EMBL" id="CAI8020643.1"/>
    </source>
</evidence>
<name>A0AA35S107_GEOBA</name>
<gene>
    <name evidence="1" type="ORF">GBAR_LOCUS12335</name>
</gene>
<evidence type="ECO:0000313" key="2">
    <source>
        <dbReference type="Proteomes" id="UP001174909"/>
    </source>
</evidence>
<comment type="caution">
    <text evidence="1">The sequence shown here is derived from an EMBL/GenBank/DDBJ whole genome shotgun (WGS) entry which is preliminary data.</text>
</comment>
<dbReference type="EMBL" id="CASHTH010001841">
    <property type="protein sequence ID" value="CAI8020643.1"/>
    <property type="molecule type" value="Genomic_DNA"/>
</dbReference>
<proteinExistence type="predicted"/>
<accession>A0AA35S107</accession>
<dbReference type="Proteomes" id="UP001174909">
    <property type="component" value="Unassembled WGS sequence"/>
</dbReference>
<dbReference type="AlphaFoldDB" id="A0AA35S107"/>
<reference evidence="1" key="1">
    <citation type="submission" date="2023-03" db="EMBL/GenBank/DDBJ databases">
        <authorList>
            <person name="Steffen K."/>
            <person name="Cardenas P."/>
        </authorList>
    </citation>
    <scope>NUCLEOTIDE SEQUENCE</scope>
</reference>